<evidence type="ECO:0000256" key="1">
    <source>
        <dbReference type="ARBA" id="ARBA00023002"/>
    </source>
</evidence>
<name>A0A1H8C6R0_9RHOB</name>
<feature type="domain" description="3-hydroxyisobutyrate dehydrogenase-like NAD-binding" evidence="5">
    <location>
        <begin position="161"/>
        <end position="281"/>
    </location>
</feature>
<evidence type="ECO:0000259" key="5">
    <source>
        <dbReference type="Pfam" id="PF14833"/>
    </source>
</evidence>
<accession>A0A1H8C6R0</accession>
<proteinExistence type="predicted"/>
<dbReference type="GO" id="GO:0050661">
    <property type="term" value="F:NADP binding"/>
    <property type="evidence" value="ECO:0007669"/>
    <property type="project" value="InterPro"/>
</dbReference>
<dbReference type="Pfam" id="PF03446">
    <property type="entry name" value="NAD_binding_2"/>
    <property type="match status" value="1"/>
</dbReference>
<dbReference type="PANTHER" id="PTHR43060">
    <property type="entry name" value="3-HYDROXYISOBUTYRATE DEHYDROGENASE-LIKE 1, MITOCHONDRIAL-RELATED"/>
    <property type="match status" value="1"/>
</dbReference>
<dbReference type="Proteomes" id="UP000199585">
    <property type="component" value="Unassembled WGS sequence"/>
</dbReference>
<evidence type="ECO:0000256" key="2">
    <source>
        <dbReference type="ARBA" id="ARBA00023027"/>
    </source>
</evidence>
<organism evidence="6 7">
    <name type="scientific">Loktanella fryxellensis</name>
    <dbReference type="NCBI Taxonomy" id="245187"/>
    <lineage>
        <taxon>Bacteria</taxon>
        <taxon>Pseudomonadati</taxon>
        <taxon>Pseudomonadota</taxon>
        <taxon>Alphaproteobacteria</taxon>
        <taxon>Rhodobacterales</taxon>
        <taxon>Roseobacteraceae</taxon>
        <taxon>Loktanella</taxon>
    </lineage>
</organism>
<dbReference type="OrthoDB" id="9812907at2"/>
<feature type="domain" description="6-phosphogluconate dehydrogenase NADP-binding" evidence="4">
    <location>
        <begin position="2"/>
        <end position="155"/>
    </location>
</feature>
<dbReference type="Pfam" id="PF14833">
    <property type="entry name" value="NAD_binding_11"/>
    <property type="match status" value="1"/>
</dbReference>
<reference evidence="6 7" key="1">
    <citation type="submission" date="2016-10" db="EMBL/GenBank/DDBJ databases">
        <authorList>
            <person name="de Groot N.N."/>
        </authorList>
    </citation>
    <scope>NUCLEOTIDE SEQUENCE [LARGE SCALE GENOMIC DNA]</scope>
    <source>
        <strain evidence="6 7">DSM 16213</strain>
    </source>
</reference>
<dbReference type="SUPFAM" id="SSF51735">
    <property type="entry name" value="NAD(P)-binding Rossmann-fold domains"/>
    <property type="match status" value="1"/>
</dbReference>
<dbReference type="InterPro" id="IPR036291">
    <property type="entry name" value="NAD(P)-bd_dom_sf"/>
</dbReference>
<dbReference type="InterPro" id="IPR006115">
    <property type="entry name" value="6PGDH_NADP-bd"/>
</dbReference>
<dbReference type="InterPro" id="IPR015815">
    <property type="entry name" value="HIBADH-related"/>
</dbReference>
<keyword evidence="7" id="KW-1185">Reference proteome</keyword>
<dbReference type="PIRSF" id="PIRSF000103">
    <property type="entry name" value="HIBADH"/>
    <property type="match status" value="1"/>
</dbReference>
<sequence>MTVGIVGLGIMGSAYAGNLIAAGVPVAGCDPDAGARDRLTARGGVAHDAPGDWLTGCDLVIVSVASPAVLADVAAQLGRILRPGQIAMDTGTFALADKMAARDAVQAQGAILLDAPVSGTGAQAAKGDLVIMASGPADAIAQIRHLLDPLCHTVIAAGDFGAGSKLKYVANHAVALHNCAAAEVLHYADALGLDRDTVYRMLSKGAGQSRMLDLRMPLMMSGDYVPATAHMAMFEKDLSIIGADIAAQGITAPMFAAAAAMYDRAWSLIPKDHDTAAVFEVYRHADDST</sequence>
<evidence type="ECO:0000313" key="6">
    <source>
        <dbReference type="EMBL" id="SEM89958.1"/>
    </source>
</evidence>
<dbReference type="Gene3D" id="1.10.1040.10">
    <property type="entry name" value="N-(1-d-carboxylethyl)-l-norvaline Dehydrogenase, domain 2"/>
    <property type="match status" value="1"/>
</dbReference>
<dbReference type="EMBL" id="FOCI01000006">
    <property type="protein sequence ID" value="SEM89958.1"/>
    <property type="molecule type" value="Genomic_DNA"/>
</dbReference>
<keyword evidence="1" id="KW-0560">Oxidoreductase</keyword>
<dbReference type="InterPro" id="IPR013328">
    <property type="entry name" value="6PGD_dom2"/>
</dbReference>
<dbReference type="GO" id="GO:0051287">
    <property type="term" value="F:NAD binding"/>
    <property type="evidence" value="ECO:0007669"/>
    <property type="project" value="InterPro"/>
</dbReference>
<dbReference type="SUPFAM" id="SSF48179">
    <property type="entry name" value="6-phosphogluconate dehydrogenase C-terminal domain-like"/>
    <property type="match status" value="1"/>
</dbReference>
<dbReference type="PANTHER" id="PTHR43060:SF15">
    <property type="entry name" value="3-HYDROXYISOBUTYRATE DEHYDROGENASE-LIKE 1, MITOCHONDRIAL-RELATED"/>
    <property type="match status" value="1"/>
</dbReference>
<protein>
    <submittedName>
        <fullName evidence="6">3-hydroxyisobutyrate dehydrogenase</fullName>
    </submittedName>
</protein>
<dbReference type="AlphaFoldDB" id="A0A1H8C6R0"/>
<dbReference type="GO" id="GO:0016491">
    <property type="term" value="F:oxidoreductase activity"/>
    <property type="evidence" value="ECO:0007669"/>
    <property type="project" value="UniProtKB-KW"/>
</dbReference>
<feature type="active site" evidence="3">
    <location>
        <position position="167"/>
    </location>
</feature>
<evidence type="ECO:0000256" key="3">
    <source>
        <dbReference type="PIRSR" id="PIRSR000103-1"/>
    </source>
</evidence>
<dbReference type="InterPro" id="IPR029154">
    <property type="entry name" value="HIBADH-like_NADP-bd"/>
</dbReference>
<dbReference type="STRING" id="245187.SAMN04488003_10655"/>
<dbReference type="Gene3D" id="3.40.50.720">
    <property type="entry name" value="NAD(P)-binding Rossmann-like Domain"/>
    <property type="match status" value="1"/>
</dbReference>
<evidence type="ECO:0000259" key="4">
    <source>
        <dbReference type="Pfam" id="PF03446"/>
    </source>
</evidence>
<evidence type="ECO:0000313" key="7">
    <source>
        <dbReference type="Proteomes" id="UP000199585"/>
    </source>
</evidence>
<dbReference type="RefSeq" id="WP_089900400.1">
    <property type="nucleotide sequence ID" value="NZ_FOCI01000006.1"/>
</dbReference>
<dbReference type="InterPro" id="IPR008927">
    <property type="entry name" value="6-PGluconate_DH-like_C_sf"/>
</dbReference>
<gene>
    <name evidence="6" type="ORF">SAMN04488003_10655</name>
</gene>
<keyword evidence="2" id="KW-0520">NAD</keyword>